<organism evidence="1 2">
    <name type="scientific">Sporofaciens musculi</name>
    <dbReference type="NCBI Taxonomy" id="2681861"/>
    <lineage>
        <taxon>Bacteria</taxon>
        <taxon>Bacillati</taxon>
        <taxon>Bacillota</taxon>
        <taxon>Clostridia</taxon>
        <taxon>Lachnospirales</taxon>
        <taxon>Lachnospiraceae</taxon>
        <taxon>Sporofaciens</taxon>
    </lineage>
</organism>
<dbReference type="Proteomes" id="UP000460412">
    <property type="component" value="Unassembled WGS sequence"/>
</dbReference>
<keyword evidence="2" id="KW-1185">Reference proteome</keyword>
<comment type="caution">
    <text evidence="1">The sequence shown here is derived from an EMBL/GenBank/DDBJ whole genome shotgun (WGS) entry which is preliminary data.</text>
</comment>
<accession>A0A7X3SLA7</accession>
<dbReference type="AlphaFoldDB" id="A0A7X3SLA7"/>
<dbReference type="Pfam" id="PF12995">
    <property type="entry name" value="DUF3879"/>
    <property type="match status" value="1"/>
</dbReference>
<sequence length="212" mass="24482">MYDEGHPNEETTKSAAEVKAEKDLQNLKMLKQMLGQKYDDLDLKFKNPFEADEETFIRNYMGLFDEDGDFVNPYGVAGMDITGKDPSEFHKIIDVPEAARQDMFDETMRHFIQEKGVANGDTTKRTEVFTRYQLSVNKPDRLSGTWTLGQYERMYTKAFYEAVKEANPNWQLGQPFDTSIVRNITREDVENRIVKGSSEFALKPRPSLDIKV</sequence>
<evidence type="ECO:0000313" key="2">
    <source>
        <dbReference type="Proteomes" id="UP000460412"/>
    </source>
</evidence>
<reference evidence="1 2" key="1">
    <citation type="submission" date="2019-12" db="EMBL/GenBank/DDBJ databases">
        <title>Sporaefaciens musculi gen. nov., sp. nov., a novel bacterium isolated from the caecum of an obese mouse.</title>
        <authorList>
            <person name="Rasmussen T.S."/>
            <person name="Streidl T."/>
            <person name="Hitch T.C.A."/>
            <person name="Wortmann E."/>
            <person name="Deptula P."/>
            <person name="Hansen M."/>
            <person name="Nielsen D.S."/>
            <person name="Clavel T."/>
            <person name="Vogensen F.K."/>
        </authorList>
    </citation>
    <scope>NUCLEOTIDE SEQUENCE [LARGE SCALE GENOMIC DNA]</scope>
    <source>
        <strain evidence="1 2">WCA-9-b2</strain>
    </source>
</reference>
<dbReference type="EMBL" id="WUQX01000001">
    <property type="protein sequence ID" value="MXP78448.1"/>
    <property type="molecule type" value="Genomic_DNA"/>
</dbReference>
<name>A0A7X3SLA7_9FIRM</name>
<dbReference type="InterPro" id="IPR024540">
    <property type="entry name" value="DUF3879"/>
</dbReference>
<evidence type="ECO:0000313" key="1">
    <source>
        <dbReference type="EMBL" id="MXP78448.1"/>
    </source>
</evidence>
<protein>
    <submittedName>
        <fullName evidence="1">Uncharacterized protein</fullName>
    </submittedName>
</protein>
<gene>
    <name evidence="1" type="ORF">GN277_24810</name>
</gene>
<proteinExistence type="predicted"/>